<name>A0A0C3ESH4_PILCF</name>
<organism evidence="2 3">
    <name type="scientific">Piloderma croceum (strain F 1598)</name>
    <dbReference type="NCBI Taxonomy" id="765440"/>
    <lineage>
        <taxon>Eukaryota</taxon>
        <taxon>Fungi</taxon>
        <taxon>Dikarya</taxon>
        <taxon>Basidiomycota</taxon>
        <taxon>Agaricomycotina</taxon>
        <taxon>Agaricomycetes</taxon>
        <taxon>Agaricomycetidae</taxon>
        <taxon>Atheliales</taxon>
        <taxon>Atheliaceae</taxon>
        <taxon>Piloderma</taxon>
    </lineage>
</organism>
<dbReference type="OrthoDB" id="3133286at2759"/>
<proteinExistence type="predicted"/>
<accession>A0A0C3ESH4</accession>
<gene>
    <name evidence="2" type="ORF">PILCRDRAFT_827095</name>
    <name evidence="1" type="ORF">PILCRDRAFT_830496</name>
</gene>
<reference evidence="2 3" key="1">
    <citation type="submission" date="2014-04" db="EMBL/GenBank/DDBJ databases">
        <authorList>
            <consortium name="DOE Joint Genome Institute"/>
            <person name="Kuo A."/>
            <person name="Tarkka M."/>
            <person name="Buscot F."/>
            <person name="Kohler A."/>
            <person name="Nagy L.G."/>
            <person name="Floudas D."/>
            <person name="Copeland A."/>
            <person name="Barry K.W."/>
            <person name="Cichocki N."/>
            <person name="Veneault-Fourrey C."/>
            <person name="LaButti K."/>
            <person name="Lindquist E.A."/>
            <person name="Lipzen A."/>
            <person name="Lundell T."/>
            <person name="Morin E."/>
            <person name="Murat C."/>
            <person name="Sun H."/>
            <person name="Tunlid A."/>
            <person name="Henrissat B."/>
            <person name="Grigoriev I.V."/>
            <person name="Hibbett D.S."/>
            <person name="Martin F."/>
            <person name="Nordberg H.P."/>
            <person name="Cantor M.N."/>
            <person name="Hua S.X."/>
        </authorList>
    </citation>
    <scope>NUCLEOTIDE SEQUENCE [LARGE SCALE GENOMIC DNA]</scope>
    <source>
        <strain evidence="2 3">F 1598</strain>
    </source>
</reference>
<dbReference type="AlphaFoldDB" id="A0A0C3ESH4"/>
<keyword evidence="3" id="KW-1185">Reference proteome</keyword>
<reference evidence="2" key="3">
    <citation type="submission" date="2015-02" db="EMBL/GenBank/DDBJ databases">
        <title>Evolutionary Origins and Diversification of the Mycorrhizal Mutualists.</title>
        <authorList>
            <consortium name="DOE Joint Genome Institute"/>
            <consortium name="Mycorrhizal Genomics Consortium"/>
            <person name="Kohler A."/>
            <person name="Kuo A."/>
            <person name="Nagy L.G."/>
            <person name="Floudas D."/>
            <person name="Copeland A."/>
            <person name="Barry K.W."/>
            <person name="Cichocki N."/>
            <person name="Veneault-Fourrey C."/>
            <person name="LaButti K."/>
            <person name="Lindquist E.A."/>
            <person name="Lipzen A."/>
            <person name="Lundell T."/>
            <person name="Morin E."/>
            <person name="Murat C."/>
            <person name="Riley R."/>
            <person name="Ohm R."/>
            <person name="Sun H."/>
            <person name="Tunlid A."/>
            <person name="Henrissat B."/>
            <person name="Grigoriev I.V."/>
            <person name="Hibbett D.S."/>
            <person name="Martin F."/>
        </authorList>
    </citation>
    <scope>NUCLEOTIDE SEQUENCE</scope>
    <source>
        <strain evidence="2">F 1598</strain>
    </source>
</reference>
<dbReference type="Gene3D" id="3.30.460.40">
    <property type="match status" value="1"/>
</dbReference>
<dbReference type="InterPro" id="IPR043519">
    <property type="entry name" value="NT_sf"/>
</dbReference>
<evidence type="ECO:0000313" key="1">
    <source>
        <dbReference type="EMBL" id="KIM71208.1"/>
    </source>
</evidence>
<sequence>MSQRHPNGRRLTTQDIRKTSRATAAALAARGLNSCLFGSAACSMYGMRRVPNDVDIVVLTESYDQEQIKALLVAQDPKFFLARSRNPRATYQILYYRLPSRGFCKVDILLPGIMDIPSVPLSRITYTRIPGVPVMPLLAVLLLKLQGWTEHRDSERKDFQKKLYMDVDDIRETLAILRRVFPKETLKSESWMPSSFVNAAKSRVDEFVEAFPDTTEHWLFIGFDVPVVGMGGATIDSD</sequence>
<dbReference type="EMBL" id="KN833045">
    <property type="protein sequence ID" value="KIM75530.1"/>
    <property type="molecule type" value="Genomic_DNA"/>
</dbReference>
<evidence type="ECO:0000313" key="2">
    <source>
        <dbReference type="EMBL" id="KIM75530.1"/>
    </source>
</evidence>
<reference evidence="3" key="2">
    <citation type="submission" date="2015-01" db="EMBL/GenBank/DDBJ databases">
        <title>Evolutionary Origins and Diversification of the Mycorrhizal Mutualists.</title>
        <authorList>
            <consortium name="DOE Joint Genome Institute"/>
            <consortium name="Mycorrhizal Genomics Consortium"/>
            <person name="Kohler A."/>
            <person name="Kuo A."/>
            <person name="Nagy L.G."/>
            <person name="Floudas D."/>
            <person name="Copeland A."/>
            <person name="Barry K.W."/>
            <person name="Cichocki N."/>
            <person name="Veneault-Fourrey C."/>
            <person name="LaButti K."/>
            <person name="Lindquist E.A."/>
            <person name="Lipzen A."/>
            <person name="Lundell T."/>
            <person name="Morin E."/>
            <person name="Murat C."/>
            <person name="Riley R."/>
            <person name="Ohm R."/>
            <person name="Sun H."/>
            <person name="Tunlid A."/>
            <person name="Henrissat B."/>
            <person name="Grigoriev I.V."/>
            <person name="Hibbett D.S."/>
            <person name="Martin F."/>
        </authorList>
    </citation>
    <scope>NUCLEOTIDE SEQUENCE [LARGE SCALE GENOMIC DNA]</scope>
    <source>
        <strain evidence="1 3">F 1598</strain>
    </source>
</reference>
<dbReference type="EMBL" id="KN833408">
    <property type="protein sequence ID" value="KIM71208.1"/>
    <property type="molecule type" value="Genomic_DNA"/>
</dbReference>
<dbReference type="HOGENOM" id="CLU_047728_0_0_1"/>
<protein>
    <submittedName>
        <fullName evidence="2">Uncharacterized protein</fullName>
    </submittedName>
</protein>
<evidence type="ECO:0000313" key="3">
    <source>
        <dbReference type="Proteomes" id="UP000054166"/>
    </source>
</evidence>
<dbReference type="SUPFAM" id="SSF81301">
    <property type="entry name" value="Nucleotidyltransferase"/>
    <property type="match status" value="1"/>
</dbReference>
<dbReference type="Proteomes" id="UP000054166">
    <property type="component" value="Unassembled WGS sequence"/>
</dbReference>